<comment type="caution">
    <text evidence="2">The sequence shown here is derived from an EMBL/GenBank/DDBJ whole genome shotgun (WGS) entry which is preliminary data.</text>
</comment>
<dbReference type="InterPro" id="IPR007345">
    <property type="entry name" value="Polysacch_pyruvyl_Trfase"/>
</dbReference>
<evidence type="ECO:0000259" key="1">
    <source>
        <dbReference type="Pfam" id="PF04230"/>
    </source>
</evidence>
<dbReference type="Proteomes" id="UP001519362">
    <property type="component" value="Unassembled WGS sequence"/>
</dbReference>
<name>A0ABS4ZIF4_9MICO</name>
<accession>A0ABS4ZIF4</accession>
<feature type="domain" description="Polysaccharide pyruvyl transferase" evidence="1">
    <location>
        <begin position="33"/>
        <end position="313"/>
    </location>
</feature>
<gene>
    <name evidence="2" type="ORF">JOF34_001655</name>
</gene>
<dbReference type="RefSeq" id="WP_165134852.1">
    <property type="nucleotide sequence ID" value="NZ_CP049253.1"/>
</dbReference>
<organism evidence="2 3">
    <name type="scientific">Microbacterium amylolyticum</name>
    <dbReference type="NCBI Taxonomy" id="936337"/>
    <lineage>
        <taxon>Bacteria</taxon>
        <taxon>Bacillati</taxon>
        <taxon>Actinomycetota</taxon>
        <taxon>Actinomycetes</taxon>
        <taxon>Micrococcales</taxon>
        <taxon>Microbacteriaceae</taxon>
        <taxon>Microbacterium</taxon>
    </lineage>
</organism>
<evidence type="ECO:0000313" key="2">
    <source>
        <dbReference type="EMBL" id="MBP2437069.1"/>
    </source>
</evidence>
<keyword evidence="3" id="KW-1185">Reference proteome</keyword>
<dbReference type="PANTHER" id="PTHR36836">
    <property type="entry name" value="COLANIC ACID BIOSYNTHESIS PROTEIN WCAK"/>
    <property type="match status" value="1"/>
</dbReference>
<dbReference type="Pfam" id="PF04230">
    <property type="entry name" value="PS_pyruv_trans"/>
    <property type="match status" value="1"/>
</dbReference>
<dbReference type="PANTHER" id="PTHR36836:SF1">
    <property type="entry name" value="COLANIC ACID BIOSYNTHESIS PROTEIN WCAK"/>
    <property type="match status" value="1"/>
</dbReference>
<protein>
    <submittedName>
        <fullName evidence="2">Polysaccharide pyruvyl transferase WcaK-like protein</fullName>
    </submittedName>
</protein>
<sequence length="382" mass="42481">MGHQWRGFSRHFSGRGEATLRVLVLWADSRSANLGVQVLAYGMKELARRAWGSDVQVDFQDYGRGDSDVAFGNRAIVADLGKRRGDLKVKLSSYDLIIDSGAGDSFADIYGAQRLLWMANANRLAASLNVPVVLGPQTIGPFNTWWGKAIGRYVMQRANQVHSRDRASSDYVSELLGRRPDVSSTDVVFALPVPNVSEKRDVLLNVSGLLWQENHHVDYEKYRRVIREIIAEMTRNGRTVSLLSHVIESESPDNDVPVCRALADELNLEALVPVDVTEARRMVASAELVIGSRMHACLNALSVGTRSLPLAYSRKFAPLMNDIGWSHVHDLRDEDLTVERIVAEAEELLRGEYDDELDALRANAESRLSDSIEALKKISLTA</sequence>
<evidence type="ECO:0000313" key="3">
    <source>
        <dbReference type="Proteomes" id="UP001519362"/>
    </source>
</evidence>
<dbReference type="EMBL" id="JAGIOL010000001">
    <property type="protein sequence ID" value="MBP2437069.1"/>
    <property type="molecule type" value="Genomic_DNA"/>
</dbReference>
<proteinExistence type="predicted"/>
<reference evidence="2 3" key="1">
    <citation type="submission" date="2021-03" db="EMBL/GenBank/DDBJ databases">
        <title>Sequencing the genomes of 1000 actinobacteria strains.</title>
        <authorList>
            <person name="Klenk H.-P."/>
        </authorList>
    </citation>
    <scope>NUCLEOTIDE SEQUENCE [LARGE SCALE GENOMIC DNA]</scope>
    <source>
        <strain evidence="2 3">DSM 24221</strain>
    </source>
</reference>